<reference evidence="2" key="1">
    <citation type="submission" date="2016-11" db="EMBL/GenBank/DDBJ databases">
        <authorList>
            <person name="Varghese N."/>
            <person name="Submissions S."/>
        </authorList>
    </citation>
    <scope>NUCLEOTIDE SEQUENCE [LARGE SCALE GENOMIC DNA]</scope>
    <source>
        <strain evidence="2">GAS401</strain>
    </source>
</reference>
<organism evidence="1 2">
    <name type="scientific">Bradyrhizobium erythrophlei</name>
    <dbReference type="NCBI Taxonomy" id="1437360"/>
    <lineage>
        <taxon>Bacteria</taxon>
        <taxon>Pseudomonadati</taxon>
        <taxon>Pseudomonadota</taxon>
        <taxon>Alphaproteobacteria</taxon>
        <taxon>Hyphomicrobiales</taxon>
        <taxon>Nitrobacteraceae</taxon>
        <taxon>Bradyrhizobium</taxon>
    </lineage>
</organism>
<sequence>MRLIAMLFLVLSLAGCNGDRIKDSMNVPQVRPQTVLS</sequence>
<dbReference type="EMBL" id="LT670849">
    <property type="protein sequence ID" value="SHN83897.1"/>
    <property type="molecule type" value="Genomic_DNA"/>
</dbReference>
<protein>
    <submittedName>
        <fullName evidence="1">Uncharacterized protein</fullName>
    </submittedName>
</protein>
<dbReference type="AlphaFoldDB" id="A0A1M7ULX1"/>
<accession>A0A1M7ULX1</accession>
<dbReference type="Proteomes" id="UP000184096">
    <property type="component" value="Chromosome I"/>
</dbReference>
<dbReference type="PROSITE" id="PS51257">
    <property type="entry name" value="PROKAR_LIPOPROTEIN"/>
    <property type="match status" value="1"/>
</dbReference>
<evidence type="ECO:0000313" key="1">
    <source>
        <dbReference type="EMBL" id="SHN83897.1"/>
    </source>
</evidence>
<evidence type="ECO:0000313" key="2">
    <source>
        <dbReference type="Proteomes" id="UP000184096"/>
    </source>
</evidence>
<gene>
    <name evidence="1" type="ORF">SAMN05444170_5701</name>
</gene>
<keyword evidence="2" id="KW-1185">Reference proteome</keyword>
<proteinExistence type="predicted"/>
<name>A0A1M7ULX1_9BRAD</name>